<dbReference type="Proteomes" id="UP001521137">
    <property type="component" value="Unassembled WGS sequence"/>
</dbReference>
<evidence type="ECO:0000256" key="1">
    <source>
        <dbReference type="SAM" id="MobiDB-lite"/>
    </source>
</evidence>
<organism evidence="3 4">
    <name type="scientific">Paraglaciecola algarum</name>
    <dbReference type="NCBI Taxonomy" id="3050085"/>
    <lineage>
        <taxon>Bacteria</taxon>
        <taxon>Pseudomonadati</taxon>
        <taxon>Pseudomonadota</taxon>
        <taxon>Gammaproteobacteria</taxon>
        <taxon>Alteromonadales</taxon>
        <taxon>Alteromonadaceae</taxon>
        <taxon>Paraglaciecola</taxon>
    </lineage>
</organism>
<sequence>MLKLLLLLLCVLPFIKAQAAPNDTENYYLCAGKTTQNTSWNFGTAPSYCDIDPFGDPKFVDDYLSQVIFDSGQDLVTERNRYMNELNAVIKVAAEYYLSVRKPDASDEEVAAWVYAIKTVANQETFWSHYFHSIVDNKTKMMRGDSGHGHGMMQVDDRWHFSEINQGKGWQIFENMIYAMEIFYSEWQNAEQASCVSAANNWSERTQAAYAAYNGGPTRICRWANEPVWQDEGFYNKFQAASWQLYITQAELPTEIDVECLMEGVEFCLPDYQAPEYNQNTDEDIWRYNFLTLSTGETCVLEQGKFHCIAQEQDAVCLSAMFERIAIAKAITLTEPQSQLYPKTIYDRHQCMANLQYGFSVGDIIITDKDINIRKTPAGTDTNEDSVTGTAYQILDLVVALAPVQERYYKIKHNSTVGYVFAGDYDTWQAWAYQGESSDLVDENKVIAQTGDTVYAANESGLALLTSTEDGASTLTTLANNTQLTVDDISIQGLNNQVYYHVTNNGLTGVIHAGNLLPESNLSDNISFTLPSEPAPEAPQVPVVDKPSSKSGGSVHLFSLILLVTFCYWRKQKKGVIHYA</sequence>
<keyword evidence="4" id="KW-1185">Reference proteome</keyword>
<dbReference type="Gene3D" id="1.10.530.10">
    <property type="match status" value="1"/>
</dbReference>
<evidence type="ECO:0000256" key="2">
    <source>
        <dbReference type="SAM" id="SignalP"/>
    </source>
</evidence>
<comment type="caution">
    <text evidence="3">The sequence shown here is derived from an EMBL/GenBank/DDBJ whole genome shotgun (WGS) entry which is preliminary data.</text>
</comment>
<feature type="chain" id="PRO_5045523011" description="SH3b domain-containing protein" evidence="2">
    <location>
        <begin position="20"/>
        <end position="580"/>
    </location>
</feature>
<evidence type="ECO:0000313" key="4">
    <source>
        <dbReference type="Proteomes" id="UP001521137"/>
    </source>
</evidence>
<dbReference type="SUPFAM" id="SSF53955">
    <property type="entry name" value="Lysozyme-like"/>
    <property type="match status" value="1"/>
</dbReference>
<keyword evidence="2" id="KW-0732">Signal</keyword>
<dbReference type="RefSeq" id="WP_235311333.1">
    <property type="nucleotide sequence ID" value="NZ_JAKGAS010000003.1"/>
</dbReference>
<accession>A0ABS9D7L0</accession>
<feature type="region of interest" description="Disordered" evidence="1">
    <location>
        <begin position="531"/>
        <end position="551"/>
    </location>
</feature>
<feature type="signal peptide" evidence="2">
    <location>
        <begin position="1"/>
        <end position="19"/>
    </location>
</feature>
<dbReference type="EMBL" id="JAKGAS010000003">
    <property type="protein sequence ID" value="MCF2947799.1"/>
    <property type="molecule type" value="Genomic_DNA"/>
</dbReference>
<proteinExistence type="predicted"/>
<dbReference type="InterPro" id="IPR023346">
    <property type="entry name" value="Lysozyme-like_dom_sf"/>
</dbReference>
<reference evidence="3 4" key="1">
    <citation type="submission" date="2022-01" db="EMBL/GenBank/DDBJ databases">
        <title>Paraglaciecola sp. G1-23.</title>
        <authorList>
            <person name="Jin M.S."/>
            <person name="Han D.M."/>
            <person name="Kim H.M."/>
            <person name="Jeon C.O."/>
        </authorList>
    </citation>
    <scope>NUCLEOTIDE SEQUENCE [LARGE SCALE GENOMIC DNA]</scope>
    <source>
        <strain evidence="3 4">G1-23</strain>
    </source>
</reference>
<name>A0ABS9D7L0_9ALTE</name>
<evidence type="ECO:0000313" key="3">
    <source>
        <dbReference type="EMBL" id="MCF2947799.1"/>
    </source>
</evidence>
<protein>
    <recommendedName>
        <fullName evidence="5">SH3b domain-containing protein</fullName>
    </recommendedName>
</protein>
<gene>
    <name evidence="3" type="ORF">L0668_06760</name>
</gene>
<evidence type="ECO:0008006" key="5">
    <source>
        <dbReference type="Google" id="ProtNLM"/>
    </source>
</evidence>